<evidence type="ECO:0000256" key="3">
    <source>
        <dbReference type="ARBA" id="ARBA00022737"/>
    </source>
</evidence>
<evidence type="ECO:0000256" key="8">
    <source>
        <dbReference type="ARBA" id="ARBA00023132"/>
    </source>
</evidence>
<keyword evidence="8" id="KW-0906">Nuclear pore complex</keyword>
<reference evidence="12 13" key="1">
    <citation type="journal article" date="2018" name="Genome Biol. Evol.">
        <title>Multiple Roots of Fruiting Body Formation in Amoebozoa.</title>
        <authorList>
            <person name="Hillmann F."/>
            <person name="Forbes G."/>
            <person name="Novohradska S."/>
            <person name="Ferling I."/>
            <person name="Riege K."/>
            <person name="Groth M."/>
            <person name="Westermann M."/>
            <person name="Marz M."/>
            <person name="Spaller T."/>
            <person name="Winckler T."/>
            <person name="Schaap P."/>
            <person name="Glockner G."/>
        </authorList>
    </citation>
    <scope>NUCLEOTIDE SEQUENCE [LARGE SCALE GENOMIC DNA]</scope>
    <source>
        <strain evidence="12 13">Jena</strain>
    </source>
</reference>
<comment type="subcellular location">
    <subcellularLocation>
        <location evidence="1">Nucleus</location>
        <location evidence="1">Nuclear pore complex</location>
    </subcellularLocation>
</comment>
<keyword evidence="2" id="KW-0813">Transport</keyword>
<keyword evidence="13" id="KW-1185">Reference proteome</keyword>
<evidence type="ECO:0000256" key="7">
    <source>
        <dbReference type="ARBA" id="ARBA00023010"/>
    </source>
</evidence>
<keyword evidence="6" id="KW-0007">Acetylation</keyword>
<keyword evidence="7" id="KW-0811">Translocation</keyword>
<dbReference type="STRING" id="1890364.A0A2P6NTZ5"/>
<evidence type="ECO:0000256" key="10">
    <source>
        <dbReference type="SAM" id="MobiDB-lite"/>
    </source>
</evidence>
<keyword evidence="4" id="KW-0509">mRNA transport</keyword>
<feature type="domain" description="RanBD1" evidence="11">
    <location>
        <begin position="202"/>
        <end position="339"/>
    </location>
</feature>
<dbReference type="InterPro" id="IPR045255">
    <property type="entry name" value="RanBP1-like"/>
</dbReference>
<organism evidence="12 13">
    <name type="scientific">Planoprotostelium fungivorum</name>
    <dbReference type="NCBI Taxonomy" id="1890364"/>
    <lineage>
        <taxon>Eukaryota</taxon>
        <taxon>Amoebozoa</taxon>
        <taxon>Evosea</taxon>
        <taxon>Variosea</taxon>
        <taxon>Cavosteliida</taxon>
        <taxon>Cavosteliaceae</taxon>
        <taxon>Planoprotostelium</taxon>
    </lineage>
</organism>
<dbReference type="PANTHER" id="PTHR23138:SF142">
    <property type="entry name" value="RAN-BINDING PROTEIN 3B-RELATED"/>
    <property type="match status" value="1"/>
</dbReference>
<dbReference type="Proteomes" id="UP000241769">
    <property type="component" value="Unassembled WGS sequence"/>
</dbReference>
<dbReference type="GO" id="GO:0015031">
    <property type="term" value="P:protein transport"/>
    <property type="evidence" value="ECO:0007669"/>
    <property type="project" value="UniProtKB-KW"/>
</dbReference>
<feature type="compositionally biased region" description="Low complexity" evidence="10">
    <location>
        <begin position="99"/>
        <end position="124"/>
    </location>
</feature>
<evidence type="ECO:0000256" key="1">
    <source>
        <dbReference type="ARBA" id="ARBA00004567"/>
    </source>
</evidence>
<dbReference type="InterPro" id="IPR015007">
    <property type="entry name" value="NUP2/50/61"/>
</dbReference>
<dbReference type="Pfam" id="PF08911">
    <property type="entry name" value="NUP50"/>
    <property type="match status" value="1"/>
</dbReference>
<evidence type="ECO:0000256" key="9">
    <source>
        <dbReference type="ARBA" id="ARBA00023242"/>
    </source>
</evidence>
<keyword evidence="3" id="KW-0677">Repeat</keyword>
<feature type="region of interest" description="Disordered" evidence="10">
    <location>
        <begin position="67"/>
        <end position="144"/>
    </location>
</feature>
<proteinExistence type="predicted"/>
<keyword evidence="9" id="KW-0539">Nucleus</keyword>
<keyword evidence="5" id="KW-0653">Protein transport</keyword>
<dbReference type="GO" id="GO:0005643">
    <property type="term" value="C:nuclear pore"/>
    <property type="evidence" value="ECO:0007669"/>
    <property type="project" value="UniProtKB-SubCell"/>
</dbReference>
<dbReference type="EMBL" id="MDYQ01000020">
    <property type="protein sequence ID" value="PRP87421.1"/>
    <property type="molecule type" value="Genomic_DNA"/>
</dbReference>
<feature type="region of interest" description="Disordered" evidence="10">
    <location>
        <begin position="17"/>
        <end position="55"/>
    </location>
</feature>
<dbReference type="GO" id="GO:0051028">
    <property type="term" value="P:mRNA transport"/>
    <property type="evidence" value="ECO:0007669"/>
    <property type="project" value="UniProtKB-KW"/>
</dbReference>
<evidence type="ECO:0000313" key="13">
    <source>
        <dbReference type="Proteomes" id="UP000241769"/>
    </source>
</evidence>
<dbReference type="PANTHER" id="PTHR23138">
    <property type="entry name" value="RAN BINDING PROTEIN"/>
    <property type="match status" value="1"/>
</dbReference>
<dbReference type="OrthoDB" id="185618at2759"/>
<comment type="caution">
    <text evidence="12">The sequence shown here is derived from an EMBL/GenBank/DDBJ whole genome shotgun (WGS) entry which is preliminary data.</text>
</comment>
<dbReference type="InterPro" id="IPR000156">
    <property type="entry name" value="Ran_bind_dom"/>
</dbReference>
<evidence type="ECO:0000256" key="4">
    <source>
        <dbReference type="ARBA" id="ARBA00022816"/>
    </source>
</evidence>
<evidence type="ECO:0000313" key="12">
    <source>
        <dbReference type="EMBL" id="PRP87421.1"/>
    </source>
</evidence>
<gene>
    <name evidence="12" type="ORF">PROFUN_00632</name>
</gene>
<protein>
    <recommendedName>
        <fullName evidence="11">RanBD1 domain-containing protein</fullName>
    </recommendedName>
</protein>
<feature type="region of interest" description="Disordered" evidence="10">
    <location>
        <begin position="334"/>
        <end position="390"/>
    </location>
</feature>
<dbReference type="PROSITE" id="PS50196">
    <property type="entry name" value="RANBD1"/>
    <property type="match status" value="1"/>
</dbReference>
<evidence type="ECO:0000256" key="6">
    <source>
        <dbReference type="ARBA" id="ARBA00022990"/>
    </source>
</evidence>
<evidence type="ECO:0000259" key="11">
    <source>
        <dbReference type="PROSITE" id="PS50196"/>
    </source>
</evidence>
<evidence type="ECO:0000256" key="5">
    <source>
        <dbReference type="ARBA" id="ARBA00022927"/>
    </source>
</evidence>
<dbReference type="Pfam" id="PF00638">
    <property type="entry name" value="Ran_BP1"/>
    <property type="match status" value="1"/>
</dbReference>
<dbReference type="Gene3D" id="2.30.29.30">
    <property type="entry name" value="Pleckstrin-homology domain (PH domain)/Phosphotyrosine-binding domain (PTB)"/>
    <property type="match status" value="1"/>
</dbReference>
<dbReference type="InParanoid" id="A0A2P6NTZ5"/>
<feature type="compositionally biased region" description="Basic and acidic residues" evidence="10">
    <location>
        <begin position="348"/>
        <end position="390"/>
    </location>
</feature>
<dbReference type="InterPro" id="IPR011993">
    <property type="entry name" value="PH-like_dom_sf"/>
</dbReference>
<dbReference type="FunCoup" id="A0A2P6NTZ5">
    <property type="interactions" value="1"/>
</dbReference>
<feature type="compositionally biased region" description="Basic and acidic residues" evidence="10">
    <location>
        <begin position="24"/>
        <end position="38"/>
    </location>
</feature>
<sequence length="390" mass="42633">MSSGSGNDELELKIVNAAKKKRGAEKGLTEDDIRGSNRDDDEEPIQTGPMPVADAETLSKRRIVKARRRGGQLKPENEEAAEAVTKDQTTAAPIFNFANTPSTTTTSSPLTFNSSTTPSLFNFSMPAKSSDENGKPASTSASTTSGFGSFVVSSPSTFSSAAPSSDGAIFSFSTAPSTFNFSTESSFTLQSSSSDAPSVATKAAPAIVLNNEPVQSGEEEDKQLFQAKAKLFMVVQVEVDGKKKAEFRQRGEGTIRLNEANDKSYTRLVFREDKVLTLKLNSRIWSDMLVEKATEKQIKFAAFSLEDGKQALFLARLASSEEAEKLLKLIQDSKQTAKPLTTTTSSAETKEEKVEEKVEEKKEEKVEEKKEEKKEEKVEEKKETAEEKKE</sequence>
<dbReference type="SMART" id="SM00160">
    <property type="entry name" value="RanBD"/>
    <property type="match status" value="1"/>
</dbReference>
<dbReference type="AlphaFoldDB" id="A0A2P6NTZ5"/>
<accession>A0A2P6NTZ5</accession>
<dbReference type="SUPFAM" id="SSF50729">
    <property type="entry name" value="PH domain-like"/>
    <property type="match status" value="1"/>
</dbReference>
<feature type="compositionally biased region" description="Polar residues" evidence="10">
    <location>
        <begin position="334"/>
        <end position="346"/>
    </location>
</feature>
<evidence type="ECO:0000256" key="2">
    <source>
        <dbReference type="ARBA" id="ARBA00022448"/>
    </source>
</evidence>
<name>A0A2P6NTZ5_9EUKA</name>